<dbReference type="PANTHER" id="PTHR46006">
    <property type="entry name" value="RHO GUANINE NUCLEOTIDE EXCHANGE FACTOR AT 64C, ISOFORM A"/>
    <property type="match status" value="1"/>
</dbReference>
<evidence type="ECO:0000256" key="2">
    <source>
        <dbReference type="ARBA" id="ARBA00022490"/>
    </source>
</evidence>
<dbReference type="GO" id="GO:0035025">
    <property type="term" value="P:positive regulation of Rho protein signal transduction"/>
    <property type="evidence" value="ECO:0007669"/>
    <property type="project" value="TreeGrafter"/>
</dbReference>
<dbReference type="InterPro" id="IPR051480">
    <property type="entry name" value="Endocytic_GEF_Adapter"/>
</dbReference>
<dbReference type="AlphaFoldDB" id="A0A7R9DI99"/>
<sequence>MKLEVGRVSDTPPLGGANKQRDVSAFRLIAGRCDAFCEVSMGSQEHRTLAVQATSEARWNATMQFLVKDLKEDVLCITVFDRGHFSPNDCADTLLTPKSRLLSVAEFLGRTEVRVADILRETRNDHGPVNTRLQLHEVESGEISLKLDLRLFNREL</sequence>
<gene>
    <name evidence="4" type="ORF">TPSB3V08_LOCUS10185</name>
</gene>
<keyword evidence="2" id="KW-0963">Cytoplasm</keyword>
<feature type="domain" description="C2" evidence="3">
    <location>
        <begin position="1"/>
        <end position="111"/>
    </location>
</feature>
<dbReference type="InterPro" id="IPR000008">
    <property type="entry name" value="C2_dom"/>
</dbReference>
<dbReference type="PANTHER" id="PTHR46006:SF6">
    <property type="entry name" value="INTERSECTIN-2 ISOFORM X1"/>
    <property type="match status" value="1"/>
</dbReference>
<dbReference type="PROSITE" id="PS50004">
    <property type="entry name" value="C2"/>
    <property type="match status" value="1"/>
</dbReference>
<dbReference type="InterPro" id="IPR035892">
    <property type="entry name" value="C2_domain_sf"/>
</dbReference>
<organism evidence="4">
    <name type="scientific">Timema poppense</name>
    <name type="common">Walking stick</name>
    <dbReference type="NCBI Taxonomy" id="170557"/>
    <lineage>
        <taxon>Eukaryota</taxon>
        <taxon>Metazoa</taxon>
        <taxon>Ecdysozoa</taxon>
        <taxon>Arthropoda</taxon>
        <taxon>Hexapoda</taxon>
        <taxon>Insecta</taxon>
        <taxon>Pterygota</taxon>
        <taxon>Neoptera</taxon>
        <taxon>Polyneoptera</taxon>
        <taxon>Phasmatodea</taxon>
        <taxon>Timematodea</taxon>
        <taxon>Timematoidea</taxon>
        <taxon>Timematidae</taxon>
        <taxon>Timema</taxon>
    </lineage>
</organism>
<accession>A0A7R9DI99</accession>
<proteinExistence type="predicted"/>
<protein>
    <recommendedName>
        <fullName evidence="3">C2 domain-containing protein</fullName>
    </recommendedName>
</protein>
<dbReference type="GO" id="GO:0005737">
    <property type="term" value="C:cytoplasm"/>
    <property type="evidence" value="ECO:0007669"/>
    <property type="project" value="UniProtKB-SubCell"/>
</dbReference>
<dbReference type="Pfam" id="PF00168">
    <property type="entry name" value="C2"/>
    <property type="match status" value="1"/>
</dbReference>
<evidence type="ECO:0000313" key="4">
    <source>
        <dbReference type="EMBL" id="CAD7415214.1"/>
    </source>
</evidence>
<name>A0A7R9DI99_TIMPO</name>
<evidence type="ECO:0000259" key="3">
    <source>
        <dbReference type="PROSITE" id="PS50004"/>
    </source>
</evidence>
<dbReference type="Gene3D" id="2.60.40.150">
    <property type="entry name" value="C2 domain"/>
    <property type="match status" value="1"/>
</dbReference>
<dbReference type="EMBL" id="OD008909">
    <property type="protein sequence ID" value="CAD7415214.1"/>
    <property type="molecule type" value="Genomic_DNA"/>
</dbReference>
<evidence type="ECO:0000256" key="1">
    <source>
        <dbReference type="ARBA" id="ARBA00004496"/>
    </source>
</evidence>
<comment type="subcellular location">
    <subcellularLocation>
        <location evidence="1">Cytoplasm</location>
    </subcellularLocation>
</comment>
<dbReference type="SMART" id="SM00239">
    <property type="entry name" value="C2"/>
    <property type="match status" value="1"/>
</dbReference>
<dbReference type="SUPFAM" id="SSF49562">
    <property type="entry name" value="C2 domain (Calcium/lipid-binding domain, CaLB)"/>
    <property type="match status" value="1"/>
</dbReference>
<reference evidence="4" key="1">
    <citation type="submission" date="2020-11" db="EMBL/GenBank/DDBJ databases">
        <authorList>
            <person name="Tran Van P."/>
        </authorList>
    </citation>
    <scope>NUCLEOTIDE SEQUENCE</scope>
</reference>